<dbReference type="STRING" id="442562.Rumeso_00654"/>
<dbReference type="Gene3D" id="3.40.50.2300">
    <property type="match status" value="2"/>
</dbReference>
<keyword evidence="2" id="KW-0238">DNA-binding</keyword>
<dbReference type="GO" id="GO:0000976">
    <property type="term" value="F:transcription cis-regulatory region binding"/>
    <property type="evidence" value="ECO:0007669"/>
    <property type="project" value="TreeGrafter"/>
</dbReference>
<organism evidence="5 6">
    <name type="scientific">Rubellimicrobium mesophilum DSM 19309</name>
    <dbReference type="NCBI Taxonomy" id="442562"/>
    <lineage>
        <taxon>Bacteria</taxon>
        <taxon>Pseudomonadati</taxon>
        <taxon>Pseudomonadota</taxon>
        <taxon>Alphaproteobacteria</taxon>
        <taxon>Rhodobacterales</taxon>
        <taxon>Roseobacteraceae</taxon>
        <taxon>Rubellimicrobium</taxon>
    </lineage>
</organism>
<dbReference type="RefSeq" id="WP_037281272.1">
    <property type="nucleotide sequence ID" value="NZ_KK088582.1"/>
</dbReference>
<evidence type="ECO:0000256" key="3">
    <source>
        <dbReference type="ARBA" id="ARBA00023163"/>
    </source>
</evidence>
<dbReference type="Pfam" id="PF00356">
    <property type="entry name" value="LacI"/>
    <property type="match status" value="1"/>
</dbReference>
<evidence type="ECO:0000256" key="1">
    <source>
        <dbReference type="ARBA" id="ARBA00023015"/>
    </source>
</evidence>
<dbReference type="SUPFAM" id="SSF53822">
    <property type="entry name" value="Periplasmic binding protein-like I"/>
    <property type="match status" value="1"/>
</dbReference>
<dbReference type="InterPro" id="IPR046335">
    <property type="entry name" value="LacI/GalR-like_sensor"/>
</dbReference>
<dbReference type="PATRIC" id="fig|442562.3.peg.652"/>
<name>A0A017HTV4_9RHOB</name>
<dbReference type="PANTHER" id="PTHR30146">
    <property type="entry name" value="LACI-RELATED TRANSCRIPTIONAL REPRESSOR"/>
    <property type="match status" value="1"/>
</dbReference>
<dbReference type="SMART" id="SM00354">
    <property type="entry name" value="HTH_LACI"/>
    <property type="match status" value="1"/>
</dbReference>
<dbReference type="InterPro" id="IPR028082">
    <property type="entry name" value="Peripla_BP_I"/>
</dbReference>
<dbReference type="PANTHER" id="PTHR30146:SF109">
    <property type="entry name" value="HTH-TYPE TRANSCRIPTIONAL REGULATOR GALS"/>
    <property type="match status" value="1"/>
</dbReference>
<dbReference type="CDD" id="cd06267">
    <property type="entry name" value="PBP1_LacI_sugar_binding-like"/>
    <property type="match status" value="1"/>
</dbReference>
<keyword evidence="1" id="KW-0805">Transcription regulation</keyword>
<dbReference type="GO" id="GO:0003700">
    <property type="term" value="F:DNA-binding transcription factor activity"/>
    <property type="evidence" value="ECO:0007669"/>
    <property type="project" value="TreeGrafter"/>
</dbReference>
<dbReference type="InterPro" id="IPR000843">
    <property type="entry name" value="HTH_LacI"/>
</dbReference>
<reference evidence="5 6" key="1">
    <citation type="submission" date="2013-02" db="EMBL/GenBank/DDBJ databases">
        <authorList>
            <person name="Fiebig A."/>
            <person name="Goeker M."/>
            <person name="Klenk H.-P.P."/>
        </authorList>
    </citation>
    <scope>NUCLEOTIDE SEQUENCE [LARGE SCALE GENOMIC DNA]</scope>
    <source>
        <strain evidence="5 6">DSM 19309</strain>
    </source>
</reference>
<dbReference type="OrthoDB" id="8433438at2"/>
<dbReference type="EMBL" id="AOSK01000021">
    <property type="protein sequence ID" value="EYD77927.1"/>
    <property type="molecule type" value="Genomic_DNA"/>
</dbReference>
<evidence type="ECO:0000259" key="4">
    <source>
        <dbReference type="PROSITE" id="PS50932"/>
    </source>
</evidence>
<dbReference type="SUPFAM" id="SSF47413">
    <property type="entry name" value="lambda repressor-like DNA-binding domains"/>
    <property type="match status" value="1"/>
</dbReference>
<dbReference type="Proteomes" id="UP000019666">
    <property type="component" value="Unassembled WGS sequence"/>
</dbReference>
<comment type="caution">
    <text evidence="5">The sequence shown here is derived from an EMBL/GenBank/DDBJ whole genome shotgun (WGS) entry which is preliminary data.</text>
</comment>
<sequence length="335" mass="36328">MARLKDIAERTGLSVNTVSLALRGSPRIPADTRERVRSAAEALDYTPNHMAQALVSRQTRTVGLLLTDVTSPLLTQVARSVEQELKALGYVTLLAASNGDPEEEDRALATFRARQVDGMLVYPHDHSRLDHLRRLRLGGMPMVLLAGERVDDVDVVRLDERAGALCATHHLLEQGHRRVGLVDGAHLHGNPAKADGYVAALRLAGIDPLPELVIDPEGHSVGHGHAAFARLMALPEPPTAVLTANDRLALGGLRWCQENGVAVPRDLAVFGFDNIEYAGYASTPLSSVDYPADDLARQAVARLMTLIRNRAEPPSPELVRIQPELVLRQSTAASR</sequence>
<dbReference type="Gene3D" id="1.10.260.40">
    <property type="entry name" value="lambda repressor-like DNA-binding domains"/>
    <property type="match status" value="1"/>
</dbReference>
<keyword evidence="3" id="KW-0804">Transcription</keyword>
<evidence type="ECO:0000256" key="2">
    <source>
        <dbReference type="ARBA" id="ARBA00023125"/>
    </source>
</evidence>
<accession>A0A017HTV4</accession>
<evidence type="ECO:0000313" key="6">
    <source>
        <dbReference type="Proteomes" id="UP000019666"/>
    </source>
</evidence>
<gene>
    <name evidence="5" type="ORF">Rumeso_00654</name>
</gene>
<dbReference type="AlphaFoldDB" id="A0A017HTV4"/>
<keyword evidence="6" id="KW-1185">Reference proteome</keyword>
<evidence type="ECO:0000313" key="5">
    <source>
        <dbReference type="EMBL" id="EYD77927.1"/>
    </source>
</evidence>
<feature type="domain" description="HTH lacI-type" evidence="4">
    <location>
        <begin position="2"/>
        <end position="56"/>
    </location>
</feature>
<protein>
    <recommendedName>
        <fullName evidence="4">HTH lacI-type domain-containing protein</fullName>
    </recommendedName>
</protein>
<proteinExistence type="predicted"/>
<dbReference type="Pfam" id="PF13377">
    <property type="entry name" value="Peripla_BP_3"/>
    <property type="match status" value="1"/>
</dbReference>
<dbReference type="InterPro" id="IPR010982">
    <property type="entry name" value="Lambda_DNA-bd_dom_sf"/>
</dbReference>
<dbReference type="HOGENOM" id="CLU_037628_6_1_5"/>
<dbReference type="PROSITE" id="PS50932">
    <property type="entry name" value="HTH_LACI_2"/>
    <property type="match status" value="1"/>
</dbReference>
<dbReference type="CDD" id="cd01392">
    <property type="entry name" value="HTH_LacI"/>
    <property type="match status" value="1"/>
</dbReference>